<evidence type="ECO:0000259" key="7">
    <source>
        <dbReference type="PROSITE" id="PS50815"/>
    </source>
</evidence>
<dbReference type="InterPro" id="IPR011011">
    <property type="entry name" value="Znf_FYVE_PHD"/>
</dbReference>
<feature type="domain" description="HORMA" evidence="7">
    <location>
        <begin position="1"/>
        <end position="152"/>
    </location>
</feature>
<dbReference type="SUPFAM" id="SSF56019">
    <property type="entry name" value="The spindle assembly checkpoint protein mad2"/>
    <property type="match status" value="1"/>
</dbReference>
<dbReference type="GO" id="GO:0005694">
    <property type="term" value="C:chromosome"/>
    <property type="evidence" value="ECO:0007669"/>
    <property type="project" value="UniProtKB-SubCell"/>
</dbReference>
<evidence type="ECO:0000256" key="2">
    <source>
        <dbReference type="ARBA" id="ARBA00004286"/>
    </source>
</evidence>
<evidence type="ECO:0000256" key="3">
    <source>
        <dbReference type="ARBA" id="ARBA00022454"/>
    </source>
</evidence>
<dbReference type="InterPro" id="IPR003511">
    <property type="entry name" value="HORMA_dom"/>
</dbReference>
<proteinExistence type="predicted"/>
<protein>
    <recommendedName>
        <fullName evidence="7">HORMA domain-containing protein</fullName>
    </recommendedName>
</protein>
<feature type="compositionally biased region" description="Polar residues" evidence="6">
    <location>
        <begin position="178"/>
        <end position="195"/>
    </location>
</feature>
<evidence type="ECO:0000256" key="1">
    <source>
        <dbReference type="ARBA" id="ARBA00004123"/>
    </source>
</evidence>
<dbReference type="InterPro" id="IPR036570">
    <property type="entry name" value="HORMA_dom_sf"/>
</dbReference>
<reference evidence="8 9" key="1">
    <citation type="submission" date="2015-01" db="EMBL/GenBank/DDBJ databases">
        <title>The Genome Sequence of Exophiala xenobiotica CBS118157.</title>
        <authorList>
            <consortium name="The Broad Institute Genomics Platform"/>
            <person name="Cuomo C."/>
            <person name="de Hoog S."/>
            <person name="Gorbushina A."/>
            <person name="Stielow B."/>
            <person name="Teixiera M."/>
            <person name="Abouelleil A."/>
            <person name="Chapman S.B."/>
            <person name="Priest M."/>
            <person name="Young S.K."/>
            <person name="Wortman J."/>
            <person name="Nusbaum C."/>
            <person name="Birren B."/>
        </authorList>
    </citation>
    <scope>NUCLEOTIDE SEQUENCE [LARGE SCALE GENOMIC DNA]</scope>
    <source>
        <strain evidence="8 9">CBS 118157</strain>
    </source>
</reference>
<comment type="subcellular location">
    <subcellularLocation>
        <location evidence="2">Chromosome</location>
    </subcellularLocation>
    <subcellularLocation>
        <location evidence="1">Nucleus</location>
    </subcellularLocation>
</comment>
<keyword evidence="9" id="KW-1185">Reference proteome</keyword>
<dbReference type="Proteomes" id="UP000054342">
    <property type="component" value="Unassembled WGS sequence"/>
</dbReference>
<accession>A0A0D2FFU2</accession>
<dbReference type="InterPro" id="IPR013083">
    <property type="entry name" value="Znf_RING/FYVE/PHD"/>
</dbReference>
<evidence type="ECO:0000313" key="9">
    <source>
        <dbReference type="Proteomes" id="UP000054342"/>
    </source>
</evidence>
<dbReference type="InterPro" id="IPR051294">
    <property type="entry name" value="HORMA_MeioticProgression"/>
</dbReference>
<feature type="region of interest" description="Disordered" evidence="6">
    <location>
        <begin position="178"/>
        <end position="272"/>
    </location>
</feature>
<evidence type="ECO:0000256" key="5">
    <source>
        <dbReference type="ARBA" id="ARBA00023254"/>
    </source>
</evidence>
<dbReference type="GO" id="GO:0007130">
    <property type="term" value="P:synaptonemal complex assembly"/>
    <property type="evidence" value="ECO:0007669"/>
    <property type="project" value="TreeGrafter"/>
</dbReference>
<dbReference type="Pfam" id="PF02301">
    <property type="entry name" value="HORMA"/>
    <property type="match status" value="1"/>
</dbReference>
<dbReference type="PROSITE" id="PS50815">
    <property type="entry name" value="HORMA"/>
    <property type="match status" value="1"/>
</dbReference>
<dbReference type="RefSeq" id="XP_013319543.1">
    <property type="nucleotide sequence ID" value="XM_013464089.1"/>
</dbReference>
<feature type="compositionally biased region" description="Basic and acidic residues" evidence="6">
    <location>
        <begin position="234"/>
        <end position="244"/>
    </location>
</feature>
<keyword evidence="5" id="KW-0469">Meiosis</keyword>
<dbReference type="PANTHER" id="PTHR48225">
    <property type="entry name" value="HORMA DOMAIN-CONTAINING PROTEIN 1"/>
    <property type="match status" value="1"/>
</dbReference>
<evidence type="ECO:0000256" key="4">
    <source>
        <dbReference type="ARBA" id="ARBA00023242"/>
    </source>
</evidence>
<dbReference type="Gene3D" id="3.30.40.10">
    <property type="entry name" value="Zinc/RING finger domain, C3HC4 (zinc finger)"/>
    <property type="match status" value="1"/>
</dbReference>
<keyword evidence="3" id="KW-0158">Chromosome</keyword>
<dbReference type="HOGENOM" id="CLU_395860_0_0_1"/>
<dbReference type="AlphaFoldDB" id="A0A0D2FFU2"/>
<keyword evidence="4" id="KW-0539">Nucleus</keyword>
<name>A0A0D2FFU2_9EURO</name>
<sequence>MLEMLEDGIFEALQRSYLDTLQVFITKAVEPRAVLETYSFAFKYVDGRLNSIELAPTSRALVLENFQKSFKSVIRALLRSLKDLPHLPAHRRLGMSLIYNDDCPPSYQPPGFVDQQDFPDEAGDKICNTLWDDGWNMVGKLETGHHQVAVGVRSLHSEEAISSVDPHDTAMSKQLQAMQKTSSQPTTNLISTLRDSGSRRKRADNVPIPAKRVKVAHGQGVQEDGVQRQFDSNRQAEETDDPKHVSATGIVQQNSMGSSNASVNPPRRSTVDHPRRLVTSKLAQILTHCYAIQRCVTGVSPVFDENLLAGGTIKRRLRSSRIKCECGGRHRSKDMLFCEVCNSWQHRECYGFDVDTSESHLLGHRFCYTCLLFPEAQVGCYLPSYIILMRTAVLRFMDVEQQGILLYKDGFHRMLDPCNFAERTLDKALADLVEEQILLPGDKQSWQLQTLNKDELQGVQKFLDPFAYIEHLYENVVDQTLPSKRTALLANELKKCAKGCDFTAAEGCHEFITYDDFDQKVSRWGYYEEISVSTGDTCLTGPSPTVPVLRRKISISRTLIDIDRSAPNESVGMEEFSQPIGDIGYSSDFASTSTATAD</sequence>
<dbReference type="EMBL" id="KN847318">
    <property type="protein sequence ID" value="KIW58959.1"/>
    <property type="molecule type" value="Genomic_DNA"/>
</dbReference>
<evidence type="ECO:0000256" key="6">
    <source>
        <dbReference type="SAM" id="MobiDB-lite"/>
    </source>
</evidence>
<dbReference type="GO" id="GO:0051598">
    <property type="term" value="P:meiotic recombination checkpoint signaling"/>
    <property type="evidence" value="ECO:0007669"/>
    <property type="project" value="TreeGrafter"/>
</dbReference>
<dbReference type="PANTHER" id="PTHR48225:SF7">
    <property type="entry name" value="MEIOSIS-SPECIFIC PROTEIN HOP1"/>
    <property type="match status" value="1"/>
</dbReference>
<feature type="compositionally biased region" description="Polar residues" evidence="6">
    <location>
        <begin position="249"/>
        <end position="263"/>
    </location>
</feature>
<evidence type="ECO:0000313" key="8">
    <source>
        <dbReference type="EMBL" id="KIW58959.1"/>
    </source>
</evidence>
<dbReference type="GO" id="GO:0005634">
    <property type="term" value="C:nucleus"/>
    <property type="evidence" value="ECO:0007669"/>
    <property type="project" value="UniProtKB-SubCell"/>
</dbReference>
<organism evidence="8 9">
    <name type="scientific">Exophiala xenobiotica</name>
    <dbReference type="NCBI Taxonomy" id="348802"/>
    <lineage>
        <taxon>Eukaryota</taxon>
        <taxon>Fungi</taxon>
        <taxon>Dikarya</taxon>
        <taxon>Ascomycota</taxon>
        <taxon>Pezizomycotina</taxon>
        <taxon>Eurotiomycetes</taxon>
        <taxon>Chaetothyriomycetidae</taxon>
        <taxon>Chaetothyriales</taxon>
        <taxon>Herpotrichiellaceae</taxon>
        <taxon>Exophiala</taxon>
    </lineage>
</organism>
<dbReference type="Gene3D" id="3.30.900.10">
    <property type="entry name" value="HORMA domain"/>
    <property type="match status" value="1"/>
</dbReference>
<dbReference type="OrthoDB" id="1928087at2759"/>
<dbReference type="GeneID" id="25325357"/>
<dbReference type="SUPFAM" id="SSF57903">
    <property type="entry name" value="FYVE/PHD zinc finger"/>
    <property type="match status" value="1"/>
</dbReference>
<gene>
    <name evidence="8" type="ORF">PV05_03449</name>
</gene>
<dbReference type="STRING" id="348802.A0A0D2FFU2"/>